<comment type="subcellular location">
    <subcellularLocation>
        <location evidence="4">Cytoplasm</location>
    </subcellularLocation>
    <subcellularLocation>
        <location evidence="3">Nucleus</location>
    </subcellularLocation>
</comment>
<sequence length="420" mass="47863">MDSNYIDNDYINDEEFISQVLEDTEKTTWINDDDNDLQPFFHKVDSDQVIYQKKKKCKMLGKYVMGDLLGEGSYGKVKEVLDSETLCRRAVKILKKKRLRKIMNGEQNVQREIQLQKGLDNVHVIKLLEVLYNDEKQKMYIIMEHCVGGLQGLLESTASKKLPIWQAHNYFCQLIDGLIYLHSKGIIHKDIKPGNLLLSLDGTLKISDFGVAEALDIFAEDDTCYTGQGTPSFQPPEIANGAIKFSGFKVDIWSSGVTLYNITTGKYPFEGDNIYKLFENIGKGDFTIPDELEGNICSLLKGMLHKDPDLRFSLQQVKNHSWVICKPPNSLEYVPIPSSKGDEKHSMTTLQYLMELHYCNDEGNNNSPRENSPYETEYVVEQDVMNTSINSSIGEEKKHKAKWRPMPCVNVSKLTSCKQS</sequence>
<evidence type="ECO:0000256" key="13">
    <source>
        <dbReference type="ARBA" id="ARBA00022741"/>
    </source>
</evidence>
<evidence type="ECO:0000256" key="4">
    <source>
        <dbReference type="ARBA" id="ARBA00004496"/>
    </source>
</evidence>
<evidence type="ECO:0000256" key="8">
    <source>
        <dbReference type="ARBA" id="ARBA00022527"/>
    </source>
</evidence>
<dbReference type="GO" id="GO:0005524">
    <property type="term" value="F:ATP binding"/>
    <property type="evidence" value="ECO:0007669"/>
    <property type="project" value="UniProtKB-UniRule"/>
</dbReference>
<evidence type="ECO:0000256" key="20">
    <source>
        <dbReference type="ARBA" id="ARBA00023306"/>
    </source>
</evidence>
<evidence type="ECO:0000256" key="18">
    <source>
        <dbReference type="ARBA" id="ARBA00023211"/>
    </source>
</evidence>
<evidence type="ECO:0000256" key="25">
    <source>
        <dbReference type="RuleBase" id="RU000304"/>
    </source>
</evidence>
<comment type="cofactor">
    <cofactor evidence="2">
        <name>Mg(2+)</name>
        <dbReference type="ChEBI" id="CHEBI:18420"/>
    </cofactor>
</comment>
<reference evidence="27" key="1">
    <citation type="submission" date="2007-04" db="EMBL/GenBank/DDBJ databases">
        <title>Annotation of Pediculus humanus corporis strain USDA.</title>
        <authorList>
            <person name="Kirkness E."/>
            <person name="Hannick L."/>
            <person name="Hass B."/>
            <person name="Bruggner R."/>
            <person name="Lawson D."/>
            <person name="Bidwell S."/>
            <person name="Joardar V."/>
            <person name="Caler E."/>
            <person name="Walenz B."/>
            <person name="Inman J."/>
            <person name="Schobel S."/>
            <person name="Galinsky K."/>
            <person name="Amedeo P."/>
            <person name="Strausberg R."/>
        </authorList>
    </citation>
    <scope>NUCLEOTIDE SEQUENCE</scope>
    <source>
        <strain evidence="27">USDA</strain>
    </source>
</reference>
<gene>
    <name evidence="28" type="primary">8239526</name>
    <name evidence="27" type="ORF">Phum_PHUM576030</name>
</gene>
<dbReference type="Pfam" id="PF00069">
    <property type="entry name" value="Pkinase"/>
    <property type="match status" value="1"/>
</dbReference>
<evidence type="ECO:0000256" key="2">
    <source>
        <dbReference type="ARBA" id="ARBA00001946"/>
    </source>
</evidence>
<dbReference type="GO" id="GO:0030295">
    <property type="term" value="F:protein kinase activator activity"/>
    <property type="evidence" value="ECO:0007669"/>
    <property type="project" value="InterPro"/>
</dbReference>
<proteinExistence type="inferred from homology"/>
<dbReference type="GO" id="GO:0001558">
    <property type="term" value="P:regulation of cell growth"/>
    <property type="evidence" value="ECO:0007669"/>
    <property type="project" value="InterPro"/>
</dbReference>
<evidence type="ECO:0000256" key="5">
    <source>
        <dbReference type="ARBA" id="ARBA00009985"/>
    </source>
</evidence>
<comment type="catalytic activity">
    <reaction evidence="21">
        <text>L-threonyl-[protein] + ATP = O-phospho-L-threonyl-[protein] + ADP + H(+)</text>
        <dbReference type="Rhea" id="RHEA:46608"/>
        <dbReference type="Rhea" id="RHEA-COMP:11060"/>
        <dbReference type="Rhea" id="RHEA-COMP:11605"/>
        <dbReference type="ChEBI" id="CHEBI:15378"/>
        <dbReference type="ChEBI" id="CHEBI:30013"/>
        <dbReference type="ChEBI" id="CHEBI:30616"/>
        <dbReference type="ChEBI" id="CHEBI:61977"/>
        <dbReference type="ChEBI" id="CHEBI:456216"/>
        <dbReference type="EC" id="2.7.11.1"/>
    </reaction>
</comment>
<evidence type="ECO:0000256" key="16">
    <source>
        <dbReference type="ARBA" id="ARBA00022840"/>
    </source>
</evidence>
<dbReference type="InterPro" id="IPR000719">
    <property type="entry name" value="Prot_kinase_dom"/>
</dbReference>
<evidence type="ECO:0000256" key="15">
    <source>
        <dbReference type="ARBA" id="ARBA00022777"/>
    </source>
</evidence>
<dbReference type="GO" id="GO:0006915">
    <property type="term" value="P:apoptotic process"/>
    <property type="evidence" value="ECO:0007669"/>
    <property type="project" value="UniProtKB-KW"/>
</dbReference>
<keyword evidence="19" id="KW-0539">Nucleus</keyword>
<dbReference type="OrthoDB" id="68483at2759"/>
<dbReference type="EMBL" id="AAZO01007007">
    <property type="status" value="NOT_ANNOTATED_CDS"/>
    <property type="molecule type" value="Genomic_DNA"/>
</dbReference>
<dbReference type="CDD" id="cd14119">
    <property type="entry name" value="STKc_LKB1"/>
    <property type="match status" value="1"/>
</dbReference>
<dbReference type="FunFam" id="1.10.510.10:FF:000245">
    <property type="entry name" value="serine/threonine-protein kinase STK11"/>
    <property type="match status" value="1"/>
</dbReference>
<dbReference type="Gene3D" id="1.10.510.10">
    <property type="entry name" value="Transferase(Phosphotransferase) domain 1"/>
    <property type="match status" value="1"/>
</dbReference>
<evidence type="ECO:0000256" key="22">
    <source>
        <dbReference type="ARBA" id="ARBA00048679"/>
    </source>
</evidence>
<keyword evidence="16 24" id="KW-0067">ATP-binding</keyword>
<dbReference type="EMBL" id="DS235870">
    <property type="protein sequence ID" value="EEB19451.1"/>
    <property type="molecule type" value="Genomic_DNA"/>
</dbReference>
<keyword evidence="15 27" id="KW-0418">Kinase</keyword>
<evidence type="ECO:0000256" key="7">
    <source>
        <dbReference type="ARBA" id="ARBA00022490"/>
    </source>
</evidence>
<dbReference type="GeneID" id="8239526"/>
<keyword evidence="17" id="KW-0460">Magnesium</keyword>
<keyword evidence="10 27" id="KW-0808">Transferase</keyword>
<dbReference type="GO" id="GO:0030010">
    <property type="term" value="P:establishment of cell polarity"/>
    <property type="evidence" value="ECO:0007669"/>
    <property type="project" value="InterPro"/>
</dbReference>
<dbReference type="AlphaFoldDB" id="E0W1E5"/>
<dbReference type="SUPFAM" id="SSF56112">
    <property type="entry name" value="Protein kinase-like (PK-like)"/>
    <property type="match status" value="1"/>
</dbReference>
<keyword evidence="9" id="KW-0597">Phosphoprotein</keyword>
<dbReference type="PROSITE" id="PS00107">
    <property type="entry name" value="PROTEIN_KINASE_ATP"/>
    <property type="match status" value="1"/>
</dbReference>
<dbReference type="InterPro" id="IPR017441">
    <property type="entry name" value="Protein_kinase_ATP_BS"/>
</dbReference>
<reference evidence="28" key="3">
    <citation type="submission" date="2020-05" db="UniProtKB">
        <authorList>
            <consortium name="EnsemblMetazoa"/>
        </authorList>
    </citation>
    <scope>IDENTIFICATION</scope>
    <source>
        <strain evidence="28">USDA</strain>
    </source>
</reference>
<dbReference type="Proteomes" id="UP000009046">
    <property type="component" value="Unassembled WGS sequence"/>
</dbReference>
<evidence type="ECO:0000256" key="9">
    <source>
        <dbReference type="ARBA" id="ARBA00022553"/>
    </source>
</evidence>
<keyword evidence="29" id="KW-1185">Reference proteome</keyword>
<dbReference type="InterPro" id="IPR008271">
    <property type="entry name" value="Ser/Thr_kinase_AS"/>
</dbReference>
<dbReference type="eggNOG" id="KOG0583">
    <property type="taxonomic scope" value="Eukaryota"/>
</dbReference>
<dbReference type="PANTHER" id="PTHR24346:SF94">
    <property type="entry name" value="NON-SPECIFIC SERINE_THREONINE PROTEIN KINASE"/>
    <property type="match status" value="1"/>
</dbReference>
<keyword evidence="20" id="KW-0131">Cell cycle</keyword>
<evidence type="ECO:0000256" key="23">
    <source>
        <dbReference type="ARBA" id="ARBA00068788"/>
    </source>
</evidence>
<evidence type="ECO:0000259" key="26">
    <source>
        <dbReference type="PROSITE" id="PS50011"/>
    </source>
</evidence>
<feature type="binding site" evidence="24">
    <location>
        <position position="92"/>
    </location>
    <ligand>
        <name>ATP</name>
        <dbReference type="ChEBI" id="CHEBI:30616"/>
    </ligand>
</feature>
<dbReference type="VEuPathDB" id="VectorBase:PHUM576030"/>
<keyword evidence="7" id="KW-0963">Cytoplasm</keyword>
<evidence type="ECO:0000256" key="12">
    <source>
        <dbReference type="ARBA" id="ARBA00022723"/>
    </source>
</evidence>
<dbReference type="EnsemblMetazoa" id="PHUM576030-RA">
    <property type="protein sequence ID" value="PHUM576030-PA"/>
    <property type="gene ID" value="PHUM576030"/>
</dbReference>
<dbReference type="InterPro" id="IPR011009">
    <property type="entry name" value="Kinase-like_dom_sf"/>
</dbReference>
<name>E0W1E5_PEDHC</name>
<evidence type="ECO:0000256" key="11">
    <source>
        <dbReference type="ARBA" id="ARBA00022703"/>
    </source>
</evidence>
<accession>E0W1E5</accession>
<dbReference type="InterPro" id="IPR039154">
    <property type="entry name" value="LKB1_c"/>
</dbReference>
<dbReference type="GO" id="GO:0042593">
    <property type="term" value="P:glucose homeostasis"/>
    <property type="evidence" value="ECO:0007669"/>
    <property type="project" value="InterPro"/>
</dbReference>
<reference evidence="27" key="2">
    <citation type="submission" date="2007-04" db="EMBL/GenBank/DDBJ databases">
        <title>The genome of the human body louse.</title>
        <authorList>
            <consortium name="The Human Body Louse Genome Consortium"/>
            <person name="Kirkness E."/>
            <person name="Walenz B."/>
            <person name="Hass B."/>
            <person name="Bruggner R."/>
            <person name="Strausberg R."/>
        </authorList>
    </citation>
    <scope>NUCLEOTIDE SEQUENCE</scope>
    <source>
        <strain evidence="27">USDA</strain>
    </source>
</reference>
<evidence type="ECO:0000256" key="21">
    <source>
        <dbReference type="ARBA" id="ARBA00047899"/>
    </source>
</evidence>
<dbReference type="CTD" id="8239526"/>
<keyword evidence="8 25" id="KW-0723">Serine/threonine-protein kinase</keyword>
<evidence type="ECO:0000256" key="17">
    <source>
        <dbReference type="ARBA" id="ARBA00022842"/>
    </source>
</evidence>
<protein>
    <recommendedName>
        <fullName evidence="23">Serine/threonine-protein kinase STK11</fullName>
        <ecNumber evidence="6">2.7.11.1</ecNumber>
    </recommendedName>
</protein>
<feature type="domain" description="Protein kinase" evidence="26">
    <location>
        <begin position="63"/>
        <end position="323"/>
    </location>
</feature>
<evidence type="ECO:0000256" key="10">
    <source>
        <dbReference type="ARBA" id="ARBA00022679"/>
    </source>
</evidence>
<dbReference type="SMART" id="SM00220">
    <property type="entry name" value="S_TKc"/>
    <property type="match status" value="1"/>
</dbReference>
<evidence type="ECO:0000256" key="14">
    <source>
        <dbReference type="ARBA" id="ARBA00022763"/>
    </source>
</evidence>
<dbReference type="EC" id="2.7.11.1" evidence="6"/>
<evidence type="ECO:0000313" key="27">
    <source>
        <dbReference type="EMBL" id="EEB19451.1"/>
    </source>
</evidence>
<dbReference type="FunCoup" id="E0W1E5">
    <property type="interactions" value="1794"/>
</dbReference>
<dbReference type="InParanoid" id="E0W1E5"/>
<dbReference type="HOGENOM" id="CLU_000288_1_2_1"/>
<dbReference type="GO" id="GO:0004674">
    <property type="term" value="F:protein serine/threonine kinase activity"/>
    <property type="evidence" value="ECO:0007669"/>
    <property type="project" value="UniProtKB-KW"/>
</dbReference>
<comment type="catalytic activity">
    <reaction evidence="22">
        <text>L-seryl-[protein] + ATP = O-phospho-L-seryl-[protein] + ADP + H(+)</text>
        <dbReference type="Rhea" id="RHEA:17989"/>
        <dbReference type="Rhea" id="RHEA-COMP:9863"/>
        <dbReference type="Rhea" id="RHEA-COMP:11604"/>
        <dbReference type="ChEBI" id="CHEBI:15378"/>
        <dbReference type="ChEBI" id="CHEBI:29999"/>
        <dbReference type="ChEBI" id="CHEBI:30616"/>
        <dbReference type="ChEBI" id="CHEBI:83421"/>
        <dbReference type="ChEBI" id="CHEBI:456216"/>
        <dbReference type="EC" id="2.7.11.1"/>
    </reaction>
</comment>
<comment type="cofactor">
    <cofactor evidence="1">
        <name>Mn(2+)</name>
        <dbReference type="ChEBI" id="CHEBI:29035"/>
    </cofactor>
</comment>
<dbReference type="GO" id="GO:0006974">
    <property type="term" value="P:DNA damage response"/>
    <property type="evidence" value="ECO:0007669"/>
    <property type="project" value="UniProtKB-KW"/>
</dbReference>
<dbReference type="STRING" id="121224.E0W1E5"/>
<evidence type="ECO:0000313" key="29">
    <source>
        <dbReference type="Proteomes" id="UP000009046"/>
    </source>
</evidence>
<dbReference type="OMA" id="AYHYGSE"/>
<keyword evidence="18" id="KW-0464">Manganese</keyword>
<keyword evidence="14" id="KW-0227">DNA damage</keyword>
<comment type="similarity">
    <text evidence="5">Belongs to the protein kinase superfamily. CAMK Ser/Thr protein kinase family. LKB1 subfamily.</text>
</comment>
<dbReference type="PROSITE" id="PS00108">
    <property type="entry name" value="PROTEIN_KINASE_ST"/>
    <property type="match status" value="1"/>
</dbReference>
<evidence type="ECO:0000256" key="6">
    <source>
        <dbReference type="ARBA" id="ARBA00012513"/>
    </source>
</evidence>
<dbReference type="RefSeq" id="XP_002432189.1">
    <property type="nucleotide sequence ID" value="XM_002432144.1"/>
</dbReference>
<evidence type="ECO:0000256" key="24">
    <source>
        <dbReference type="PROSITE-ProRule" id="PRU10141"/>
    </source>
</evidence>
<dbReference type="PROSITE" id="PS50011">
    <property type="entry name" value="PROTEIN_KINASE_DOM"/>
    <property type="match status" value="1"/>
</dbReference>
<evidence type="ECO:0000256" key="3">
    <source>
        <dbReference type="ARBA" id="ARBA00004123"/>
    </source>
</evidence>
<dbReference type="FunFam" id="3.30.200.20:FF:000235">
    <property type="entry name" value="serine/threonine-protein kinase STK11"/>
    <property type="match status" value="1"/>
</dbReference>
<dbReference type="GO" id="GO:0005737">
    <property type="term" value="C:cytoplasm"/>
    <property type="evidence" value="ECO:0007669"/>
    <property type="project" value="UniProtKB-SubCell"/>
</dbReference>
<keyword evidence="12" id="KW-0479">Metal-binding</keyword>
<keyword evidence="11" id="KW-0053">Apoptosis</keyword>
<dbReference type="GO" id="GO:0035556">
    <property type="term" value="P:intracellular signal transduction"/>
    <property type="evidence" value="ECO:0007669"/>
    <property type="project" value="TreeGrafter"/>
</dbReference>
<dbReference type="GO" id="GO:0046872">
    <property type="term" value="F:metal ion binding"/>
    <property type="evidence" value="ECO:0007669"/>
    <property type="project" value="UniProtKB-KW"/>
</dbReference>
<dbReference type="PANTHER" id="PTHR24346">
    <property type="entry name" value="MAP/MICROTUBULE AFFINITY-REGULATING KINASE"/>
    <property type="match status" value="1"/>
</dbReference>
<dbReference type="GO" id="GO:0005634">
    <property type="term" value="C:nucleus"/>
    <property type="evidence" value="ECO:0007669"/>
    <property type="project" value="UniProtKB-SubCell"/>
</dbReference>
<dbReference type="KEGG" id="phu:Phum_PHUM576030"/>
<evidence type="ECO:0000256" key="1">
    <source>
        <dbReference type="ARBA" id="ARBA00001936"/>
    </source>
</evidence>
<organism>
    <name type="scientific">Pediculus humanus subsp. corporis</name>
    <name type="common">Body louse</name>
    <dbReference type="NCBI Taxonomy" id="121224"/>
    <lineage>
        <taxon>Eukaryota</taxon>
        <taxon>Metazoa</taxon>
        <taxon>Ecdysozoa</taxon>
        <taxon>Arthropoda</taxon>
        <taxon>Hexapoda</taxon>
        <taxon>Insecta</taxon>
        <taxon>Pterygota</taxon>
        <taxon>Neoptera</taxon>
        <taxon>Paraneoptera</taxon>
        <taxon>Psocodea</taxon>
        <taxon>Troctomorpha</taxon>
        <taxon>Phthiraptera</taxon>
        <taxon>Anoplura</taxon>
        <taxon>Pediculidae</taxon>
        <taxon>Pediculus</taxon>
    </lineage>
</organism>
<evidence type="ECO:0000313" key="28">
    <source>
        <dbReference type="EnsemblMetazoa" id="PHUM576030-PA"/>
    </source>
</evidence>
<keyword evidence="13 24" id="KW-0547">Nucleotide-binding</keyword>
<evidence type="ECO:0000256" key="19">
    <source>
        <dbReference type="ARBA" id="ARBA00023242"/>
    </source>
</evidence>
<dbReference type="Gene3D" id="3.30.200.20">
    <property type="entry name" value="Phosphorylase Kinase, domain 1"/>
    <property type="match status" value="1"/>
</dbReference>